<proteinExistence type="predicted"/>
<evidence type="ECO:0008006" key="3">
    <source>
        <dbReference type="Google" id="ProtNLM"/>
    </source>
</evidence>
<dbReference type="EMBL" id="BMAT01004896">
    <property type="protein sequence ID" value="GFR82552.1"/>
    <property type="molecule type" value="Genomic_DNA"/>
</dbReference>
<gene>
    <name evidence="1" type="ORF">ElyMa_002365800</name>
</gene>
<dbReference type="Proteomes" id="UP000762676">
    <property type="component" value="Unassembled WGS sequence"/>
</dbReference>
<protein>
    <recommendedName>
        <fullName evidence="3">G-protein coupled receptors family 1 profile domain-containing protein</fullName>
    </recommendedName>
</protein>
<reference evidence="1 2" key="1">
    <citation type="journal article" date="2021" name="Elife">
        <title>Chloroplast acquisition without the gene transfer in kleptoplastic sea slugs, Plakobranchus ocellatus.</title>
        <authorList>
            <person name="Maeda T."/>
            <person name="Takahashi S."/>
            <person name="Yoshida T."/>
            <person name="Shimamura S."/>
            <person name="Takaki Y."/>
            <person name="Nagai Y."/>
            <person name="Toyoda A."/>
            <person name="Suzuki Y."/>
            <person name="Arimoto A."/>
            <person name="Ishii H."/>
            <person name="Satoh N."/>
            <person name="Nishiyama T."/>
            <person name="Hasebe M."/>
            <person name="Maruyama T."/>
            <person name="Minagawa J."/>
            <person name="Obokata J."/>
            <person name="Shigenobu S."/>
        </authorList>
    </citation>
    <scope>NUCLEOTIDE SEQUENCE [LARGE SCALE GENOMIC DNA]</scope>
</reference>
<accession>A0AAV4GA54</accession>
<keyword evidence="2" id="KW-1185">Reference proteome</keyword>
<evidence type="ECO:0000313" key="1">
    <source>
        <dbReference type="EMBL" id="GFR82552.1"/>
    </source>
</evidence>
<name>A0AAV4GA54_9GAST</name>
<sequence length="124" mass="13845">MKLSSGLQFDGASTGPSVRCIHCESRQLANVLDLLNQIMMLSHGLRHRRRVCPSVIFNARPNHPNHNKLPSKSYFDVAFNFLVVWPVCVGRTESGLARSLWVALTSSLDLVVTFLIYVARPGHC</sequence>
<comment type="caution">
    <text evidence="1">The sequence shown here is derived from an EMBL/GenBank/DDBJ whole genome shotgun (WGS) entry which is preliminary data.</text>
</comment>
<organism evidence="1 2">
    <name type="scientific">Elysia marginata</name>
    <dbReference type="NCBI Taxonomy" id="1093978"/>
    <lineage>
        <taxon>Eukaryota</taxon>
        <taxon>Metazoa</taxon>
        <taxon>Spiralia</taxon>
        <taxon>Lophotrochozoa</taxon>
        <taxon>Mollusca</taxon>
        <taxon>Gastropoda</taxon>
        <taxon>Heterobranchia</taxon>
        <taxon>Euthyneura</taxon>
        <taxon>Panpulmonata</taxon>
        <taxon>Sacoglossa</taxon>
        <taxon>Placobranchoidea</taxon>
        <taxon>Plakobranchidae</taxon>
        <taxon>Elysia</taxon>
    </lineage>
</organism>
<dbReference type="AlphaFoldDB" id="A0AAV4GA54"/>
<evidence type="ECO:0000313" key="2">
    <source>
        <dbReference type="Proteomes" id="UP000762676"/>
    </source>
</evidence>